<protein>
    <recommendedName>
        <fullName evidence="6">Enoyl-CoA hydratase domain-containing protein 3, mitochondrial</fullName>
    </recommendedName>
</protein>
<dbReference type="Gene3D" id="3.90.226.10">
    <property type="entry name" value="2-enoyl-CoA Hydratase, Chain A, domain 1"/>
    <property type="match status" value="1"/>
</dbReference>
<proteinExistence type="inferred from homology"/>
<comment type="similarity">
    <text evidence="1">Belongs to the enoyl-CoA hydratase/isomerase family.</text>
</comment>
<dbReference type="InterPro" id="IPR014748">
    <property type="entry name" value="Enoyl-CoA_hydra_C"/>
</dbReference>
<evidence type="ECO:0000256" key="3">
    <source>
        <dbReference type="ARBA" id="ARBA00022946"/>
    </source>
</evidence>
<accession>L7L5N5</accession>
<keyword evidence="3" id="KW-0809">Transit peptide</keyword>
<reference evidence="7 8" key="1">
    <citation type="submission" date="2012-12" db="EMBL/GenBank/DDBJ databases">
        <title>Whole genome shotgun sequence of Gordonia hirsuta NBRC 16056.</title>
        <authorList>
            <person name="Isaki-Nakamura S."/>
            <person name="Hosoyama A."/>
            <person name="Tsuchikane K."/>
            <person name="Katsumata H."/>
            <person name="Baba S."/>
            <person name="Yamazaki S."/>
            <person name="Fujita N."/>
        </authorList>
    </citation>
    <scope>NUCLEOTIDE SEQUENCE [LARGE SCALE GENOMIC DNA]</scope>
    <source>
        <strain evidence="7 8">NBRC 16056</strain>
    </source>
</reference>
<dbReference type="EMBL" id="BANT01000004">
    <property type="protein sequence ID" value="GAC56254.1"/>
    <property type="molecule type" value="Genomic_DNA"/>
</dbReference>
<evidence type="ECO:0000313" key="8">
    <source>
        <dbReference type="Proteomes" id="UP000053405"/>
    </source>
</evidence>
<comment type="caution">
    <text evidence="7">The sequence shown here is derived from an EMBL/GenBank/DDBJ whole genome shotgun (WGS) entry which is preliminary data.</text>
</comment>
<dbReference type="Pfam" id="PF00378">
    <property type="entry name" value="ECH_1"/>
    <property type="match status" value="1"/>
</dbReference>
<organism evidence="7 8">
    <name type="scientific">Gordonia hirsuta DSM 44140 = NBRC 16056</name>
    <dbReference type="NCBI Taxonomy" id="1121927"/>
    <lineage>
        <taxon>Bacteria</taxon>
        <taxon>Bacillati</taxon>
        <taxon>Actinomycetota</taxon>
        <taxon>Actinomycetes</taxon>
        <taxon>Mycobacteriales</taxon>
        <taxon>Gordoniaceae</taxon>
        <taxon>Gordonia</taxon>
    </lineage>
</organism>
<dbReference type="GO" id="GO:0016836">
    <property type="term" value="F:hydro-lyase activity"/>
    <property type="evidence" value="ECO:0007669"/>
    <property type="project" value="TreeGrafter"/>
</dbReference>
<keyword evidence="4" id="KW-0443">Lipid metabolism</keyword>
<dbReference type="OrthoDB" id="370015at2"/>
<dbReference type="InterPro" id="IPR001753">
    <property type="entry name" value="Enoyl-CoA_hydra/iso"/>
</dbReference>
<keyword evidence="2" id="KW-0276">Fatty acid metabolism</keyword>
<sequence length="263" mass="28372">MPETTAAVTARIEEPIGTVTLAEPRRRNPLSEQTMREATRLLRELSADERVRVIVIDAEGPAFSAGHDLAEVHGATRERQDQIFQACAELMSVIHQIGQPVIAQVQGMALAAGCQLVATCDLAVAADDARFSTPGVRIGLFCSTPMVPLTRAIGRKRAMEMLLTGEMIDAATAVDWGLINRAVPAGELAGTVHELATRIADASSHTLAIGKRAFYEQIDVTEPEAYRLMTQTMAANAVSCDAQEGIGAFLDKRTPVWTHGRDR</sequence>
<dbReference type="STRING" id="1121927.GOHSU_04_01230"/>
<dbReference type="GO" id="GO:0006631">
    <property type="term" value="P:fatty acid metabolic process"/>
    <property type="evidence" value="ECO:0007669"/>
    <property type="project" value="UniProtKB-KW"/>
</dbReference>
<comment type="function">
    <text evidence="5">May play a role in fatty acid biosynthesis and insulin sensitivity.</text>
</comment>
<dbReference type="AlphaFoldDB" id="L7L5N5"/>
<dbReference type="Gene3D" id="1.10.12.10">
    <property type="entry name" value="Lyase 2-enoyl-coa Hydratase, Chain A, domain 2"/>
    <property type="match status" value="1"/>
</dbReference>
<dbReference type="InterPro" id="IPR052377">
    <property type="entry name" value="Mitochondrial_ECH-domain"/>
</dbReference>
<evidence type="ECO:0000256" key="5">
    <source>
        <dbReference type="ARBA" id="ARBA00037410"/>
    </source>
</evidence>
<dbReference type="Proteomes" id="UP000053405">
    <property type="component" value="Unassembled WGS sequence"/>
</dbReference>
<name>L7L5N5_9ACTN</name>
<dbReference type="eggNOG" id="COG1024">
    <property type="taxonomic scope" value="Bacteria"/>
</dbReference>
<gene>
    <name evidence="7" type="ORF">GOHSU_04_01230</name>
</gene>
<evidence type="ECO:0000256" key="6">
    <source>
        <dbReference type="ARBA" id="ARBA00040545"/>
    </source>
</evidence>
<evidence type="ECO:0000313" key="7">
    <source>
        <dbReference type="EMBL" id="GAC56254.1"/>
    </source>
</evidence>
<dbReference type="NCBIfam" id="NF006008">
    <property type="entry name" value="PRK08139.1"/>
    <property type="match status" value="1"/>
</dbReference>
<dbReference type="CDD" id="cd06558">
    <property type="entry name" value="crotonase-like"/>
    <property type="match status" value="1"/>
</dbReference>
<evidence type="ECO:0000256" key="1">
    <source>
        <dbReference type="ARBA" id="ARBA00005254"/>
    </source>
</evidence>
<dbReference type="RefSeq" id="WP_005936088.1">
    <property type="nucleotide sequence ID" value="NZ_ATVK01000041.1"/>
</dbReference>
<evidence type="ECO:0000256" key="4">
    <source>
        <dbReference type="ARBA" id="ARBA00023098"/>
    </source>
</evidence>
<dbReference type="SUPFAM" id="SSF52096">
    <property type="entry name" value="ClpP/crotonase"/>
    <property type="match status" value="1"/>
</dbReference>
<evidence type="ECO:0000256" key="2">
    <source>
        <dbReference type="ARBA" id="ARBA00022832"/>
    </source>
</evidence>
<dbReference type="PANTHER" id="PTHR43602">
    <property type="match status" value="1"/>
</dbReference>
<keyword evidence="8" id="KW-1185">Reference proteome</keyword>
<dbReference type="InterPro" id="IPR029045">
    <property type="entry name" value="ClpP/crotonase-like_dom_sf"/>
</dbReference>
<dbReference type="PANTHER" id="PTHR43602:SF1">
    <property type="entry name" value="ENOYL-COA HYDRATASE DOMAIN-CONTAINING PROTEIN 3, MITOCHONDRIAL"/>
    <property type="match status" value="1"/>
</dbReference>